<name>A0A6J6L3X7_9ZZZZ</name>
<dbReference type="EMBL" id="CAEZVV010000144">
    <property type="protein sequence ID" value="CAB4656392.1"/>
    <property type="molecule type" value="Genomic_DNA"/>
</dbReference>
<proteinExistence type="predicted"/>
<reference evidence="1" key="1">
    <citation type="submission" date="2020-05" db="EMBL/GenBank/DDBJ databases">
        <authorList>
            <person name="Chiriac C."/>
            <person name="Salcher M."/>
            <person name="Ghai R."/>
            <person name="Kavagutti S V."/>
        </authorList>
    </citation>
    <scope>NUCLEOTIDE SEQUENCE</scope>
</reference>
<accession>A0A6J6L3X7</accession>
<evidence type="ECO:0000313" key="1">
    <source>
        <dbReference type="EMBL" id="CAB4656392.1"/>
    </source>
</evidence>
<gene>
    <name evidence="1" type="ORF">UFOPK2143_01573</name>
</gene>
<dbReference type="AlphaFoldDB" id="A0A6J6L3X7"/>
<organism evidence="1">
    <name type="scientific">freshwater metagenome</name>
    <dbReference type="NCBI Taxonomy" id="449393"/>
    <lineage>
        <taxon>unclassified sequences</taxon>
        <taxon>metagenomes</taxon>
        <taxon>ecological metagenomes</taxon>
    </lineage>
</organism>
<protein>
    <submittedName>
        <fullName evidence="1">Unannotated protein</fullName>
    </submittedName>
</protein>
<sequence>MRKQTAAVDGDGEISKTVLHGLERTNGNTELFAFLHIVNAKLFRCICDTNEGGSGEELPSVENGLEQ</sequence>